<dbReference type="InterPro" id="IPR041581">
    <property type="entry name" value="Glyoxalase_6"/>
</dbReference>
<protein>
    <recommendedName>
        <fullName evidence="1">VOC domain-containing protein</fullName>
    </recommendedName>
</protein>
<dbReference type="PROSITE" id="PS51819">
    <property type="entry name" value="VOC"/>
    <property type="match status" value="1"/>
</dbReference>
<comment type="caution">
    <text evidence="2">The sequence shown here is derived from an EMBL/GenBank/DDBJ whole genome shotgun (WGS) entry which is preliminary data.</text>
</comment>
<feature type="domain" description="VOC" evidence="1">
    <location>
        <begin position="4"/>
        <end position="116"/>
    </location>
</feature>
<dbReference type="Proteomes" id="UP000093759">
    <property type="component" value="Unassembled WGS sequence"/>
</dbReference>
<dbReference type="Pfam" id="PF18029">
    <property type="entry name" value="Glyoxalase_6"/>
    <property type="match status" value="1"/>
</dbReference>
<dbReference type="InterPro" id="IPR037523">
    <property type="entry name" value="VOC_core"/>
</dbReference>
<dbReference type="EMBL" id="LZMF01000082">
    <property type="protein sequence ID" value="OBK86855.1"/>
    <property type="molecule type" value="Genomic_DNA"/>
</dbReference>
<name>A0A1A3TW47_MYCSD</name>
<accession>A0A1A3TW47</accession>
<dbReference type="PANTHER" id="PTHR35908:SF1">
    <property type="entry name" value="CONSERVED PROTEIN"/>
    <property type="match status" value="1"/>
</dbReference>
<dbReference type="CDD" id="cd06587">
    <property type="entry name" value="VOC"/>
    <property type="match status" value="1"/>
</dbReference>
<evidence type="ECO:0000313" key="2">
    <source>
        <dbReference type="EMBL" id="OBK86855.1"/>
    </source>
</evidence>
<sequence>MKITLHTVIFDCADADKLARFWSQLLAWPLDDGATAEFASIGILAESPPHLAFVQVPEGKQVKNRVHLDLVAADLAAAVERALELGAARLGDHADGGYRWNTLADPEGNEFDIVAA</sequence>
<dbReference type="AlphaFoldDB" id="A0A1A3TW47"/>
<organism evidence="2 3">
    <name type="scientific">Mycolicibacter sinensis (strain JDM601)</name>
    <name type="common">Mycobacterium sinense</name>
    <dbReference type="NCBI Taxonomy" id="875328"/>
    <lineage>
        <taxon>Bacteria</taxon>
        <taxon>Bacillati</taxon>
        <taxon>Actinomycetota</taxon>
        <taxon>Actinomycetes</taxon>
        <taxon>Mycobacteriales</taxon>
        <taxon>Mycobacteriaceae</taxon>
        <taxon>Mycolicibacter</taxon>
    </lineage>
</organism>
<dbReference type="SUPFAM" id="SSF54593">
    <property type="entry name" value="Glyoxalase/Bleomycin resistance protein/Dihydroxybiphenyl dioxygenase"/>
    <property type="match status" value="1"/>
</dbReference>
<dbReference type="Gene3D" id="3.10.180.10">
    <property type="entry name" value="2,3-Dihydroxybiphenyl 1,2-Dioxygenase, domain 1"/>
    <property type="match status" value="1"/>
</dbReference>
<proteinExistence type="predicted"/>
<evidence type="ECO:0000313" key="3">
    <source>
        <dbReference type="Proteomes" id="UP000093759"/>
    </source>
</evidence>
<dbReference type="RefSeq" id="WP_065024983.1">
    <property type="nucleotide sequence ID" value="NZ_LZMF01000082.1"/>
</dbReference>
<evidence type="ECO:0000259" key="1">
    <source>
        <dbReference type="PROSITE" id="PS51819"/>
    </source>
</evidence>
<reference evidence="3" key="1">
    <citation type="submission" date="2016-06" db="EMBL/GenBank/DDBJ databases">
        <authorList>
            <person name="Sutton G."/>
            <person name="Brinkac L."/>
            <person name="Sanka R."/>
            <person name="Adams M."/>
            <person name="Lau E."/>
            <person name="Garcia-Basteiro A."/>
            <person name="Lopez-Varela E."/>
            <person name="Palencia S."/>
        </authorList>
    </citation>
    <scope>NUCLEOTIDE SEQUENCE [LARGE SCALE GENOMIC DNA]</scope>
    <source>
        <strain evidence="3">1274684.2</strain>
    </source>
</reference>
<gene>
    <name evidence="2" type="ORF">A5648_05040</name>
</gene>
<dbReference type="PANTHER" id="PTHR35908">
    <property type="entry name" value="HYPOTHETICAL FUSION PROTEIN"/>
    <property type="match status" value="1"/>
</dbReference>
<dbReference type="InterPro" id="IPR029068">
    <property type="entry name" value="Glyas_Bleomycin-R_OHBP_Dase"/>
</dbReference>